<evidence type="ECO:0000313" key="2">
    <source>
        <dbReference type="Proteomes" id="UP001060085"/>
    </source>
</evidence>
<comment type="caution">
    <text evidence="1">The sequence shown here is derived from an EMBL/GenBank/DDBJ whole genome shotgun (WGS) entry which is preliminary data.</text>
</comment>
<dbReference type="EMBL" id="CM044707">
    <property type="protein sequence ID" value="KAI5652573.1"/>
    <property type="molecule type" value="Genomic_DNA"/>
</dbReference>
<keyword evidence="2" id="KW-1185">Reference proteome</keyword>
<name>A0ACB9ZVB5_CATRO</name>
<organism evidence="1 2">
    <name type="scientific">Catharanthus roseus</name>
    <name type="common">Madagascar periwinkle</name>
    <name type="synonym">Vinca rosea</name>
    <dbReference type="NCBI Taxonomy" id="4058"/>
    <lineage>
        <taxon>Eukaryota</taxon>
        <taxon>Viridiplantae</taxon>
        <taxon>Streptophyta</taxon>
        <taxon>Embryophyta</taxon>
        <taxon>Tracheophyta</taxon>
        <taxon>Spermatophyta</taxon>
        <taxon>Magnoliopsida</taxon>
        <taxon>eudicotyledons</taxon>
        <taxon>Gunneridae</taxon>
        <taxon>Pentapetalae</taxon>
        <taxon>asterids</taxon>
        <taxon>lamiids</taxon>
        <taxon>Gentianales</taxon>
        <taxon>Apocynaceae</taxon>
        <taxon>Rauvolfioideae</taxon>
        <taxon>Vinceae</taxon>
        <taxon>Catharanthinae</taxon>
        <taxon>Catharanthus</taxon>
    </lineage>
</organism>
<gene>
    <name evidence="1" type="ORF">M9H77_29760</name>
</gene>
<dbReference type="Proteomes" id="UP001060085">
    <property type="component" value="Linkage Group LG07"/>
</dbReference>
<sequence>MEEEMFSLNKNKIWILVKGCPGGSGWPPGPSVGDPRLSPLFIAAASFSVQSLALLLLTVSSFSIFGVFWTLWFPPDSVSPPLLSSLCSGVLCFSVVHRSSLSPLIEKKRERERDRERGLPVISVTVEAFSEGITPDHLLAYLRCLDVALLLLGNPPRSSLDFLPPVSPRGVLVLRKLLLISKNRKLVLVTVTYSHIRQILSLAIKFGKEPKGVTEEIDVAELVEEVFEADKIFTGSRGDSMNY</sequence>
<reference evidence="2" key="1">
    <citation type="journal article" date="2023" name="Nat. Plants">
        <title>Single-cell RNA sequencing provides a high-resolution roadmap for understanding the multicellular compartmentation of specialized metabolism.</title>
        <authorList>
            <person name="Sun S."/>
            <person name="Shen X."/>
            <person name="Li Y."/>
            <person name="Li Y."/>
            <person name="Wang S."/>
            <person name="Li R."/>
            <person name="Zhang H."/>
            <person name="Shen G."/>
            <person name="Guo B."/>
            <person name="Wei J."/>
            <person name="Xu J."/>
            <person name="St-Pierre B."/>
            <person name="Chen S."/>
            <person name="Sun C."/>
        </authorList>
    </citation>
    <scope>NUCLEOTIDE SEQUENCE [LARGE SCALE GENOMIC DNA]</scope>
</reference>
<evidence type="ECO:0000313" key="1">
    <source>
        <dbReference type="EMBL" id="KAI5652573.1"/>
    </source>
</evidence>
<protein>
    <submittedName>
        <fullName evidence="1">Uncharacterized protein</fullName>
    </submittedName>
</protein>
<accession>A0ACB9ZVB5</accession>
<proteinExistence type="predicted"/>